<dbReference type="EMBL" id="BMMN01000016">
    <property type="protein sequence ID" value="GGO28336.1"/>
    <property type="molecule type" value="Genomic_DNA"/>
</dbReference>
<proteinExistence type="predicted"/>
<dbReference type="RefSeq" id="WP_229689922.1">
    <property type="nucleotide sequence ID" value="NZ_BMMN01000016.1"/>
</dbReference>
<feature type="region of interest" description="Disordered" evidence="1">
    <location>
        <begin position="166"/>
        <end position="254"/>
    </location>
</feature>
<feature type="compositionally biased region" description="Basic residues" evidence="1">
    <location>
        <begin position="215"/>
        <end position="232"/>
    </location>
</feature>
<dbReference type="Proteomes" id="UP000653480">
    <property type="component" value="Unassembled WGS sequence"/>
</dbReference>
<organism evidence="2 3">
    <name type="scientific">Microbispora bryophytorum</name>
    <dbReference type="NCBI Taxonomy" id="1460882"/>
    <lineage>
        <taxon>Bacteria</taxon>
        <taxon>Bacillati</taxon>
        <taxon>Actinomycetota</taxon>
        <taxon>Actinomycetes</taxon>
        <taxon>Streptosporangiales</taxon>
        <taxon>Streptosporangiaceae</taxon>
        <taxon>Microbispora</taxon>
    </lineage>
</organism>
<evidence type="ECO:0000256" key="1">
    <source>
        <dbReference type="SAM" id="MobiDB-lite"/>
    </source>
</evidence>
<feature type="compositionally biased region" description="Basic and acidic residues" evidence="1">
    <location>
        <begin position="168"/>
        <end position="177"/>
    </location>
</feature>
<sequence length="348" mass="37222">MGVVVIDAEVTLADVLSLRLSIAEPLADGTRLVLRRRGTGEERRVTLGASGGRTRDASVAVSLAALDLGPGRWDTYLEQDGVRARIQSADPGFSLDRLDAYALGRRTLAYRAYRTRNGFLALKIDPAEPVADVRAVWFREGRFEVTGLLAYTGLDDDDQHRHATLALRHSDPDRGAPERNTLNHNNNDNNLNHNNQDRGAPDHSTLDRSDAGHHGAGHHGAGHHGAGHHGAGHHGAGAGDVGPHDPGPQDAGFDDAGATVRVAATVKGVRFHAALSLCDVLAATPDSQGSWEPYLEVDGVDRALPLGARLDDVEGKRRRVHYPHALVDGVPIRPSFTQGDELLLEVGA</sequence>
<evidence type="ECO:0000313" key="3">
    <source>
        <dbReference type="Proteomes" id="UP000653480"/>
    </source>
</evidence>
<evidence type="ECO:0000313" key="2">
    <source>
        <dbReference type="EMBL" id="GGO28336.1"/>
    </source>
</evidence>
<accession>A0A8H9LE38</accession>
<comment type="caution">
    <text evidence="2">The sequence shown here is derived from an EMBL/GenBank/DDBJ whole genome shotgun (WGS) entry which is preliminary data.</text>
</comment>
<reference evidence="2" key="1">
    <citation type="journal article" date="2014" name="Int. J. Syst. Evol. Microbiol.">
        <title>Complete genome sequence of Corynebacterium casei LMG S-19264T (=DSM 44701T), isolated from a smear-ripened cheese.</title>
        <authorList>
            <consortium name="US DOE Joint Genome Institute (JGI-PGF)"/>
            <person name="Walter F."/>
            <person name="Albersmeier A."/>
            <person name="Kalinowski J."/>
            <person name="Ruckert C."/>
        </authorList>
    </citation>
    <scope>NUCLEOTIDE SEQUENCE</scope>
    <source>
        <strain evidence="2">CGMCC 4.7138</strain>
    </source>
</reference>
<feature type="compositionally biased region" description="Basic and acidic residues" evidence="1">
    <location>
        <begin position="195"/>
        <end position="213"/>
    </location>
</feature>
<feature type="compositionally biased region" description="Low complexity" evidence="1">
    <location>
        <begin position="180"/>
        <end position="194"/>
    </location>
</feature>
<reference evidence="2" key="2">
    <citation type="submission" date="2020-09" db="EMBL/GenBank/DDBJ databases">
        <authorList>
            <person name="Sun Q."/>
            <person name="Zhou Y."/>
        </authorList>
    </citation>
    <scope>NUCLEOTIDE SEQUENCE</scope>
    <source>
        <strain evidence="2">CGMCC 4.7138</strain>
    </source>
</reference>
<name>A0A8H9LE38_9ACTN</name>
<keyword evidence="3" id="KW-1185">Reference proteome</keyword>
<protein>
    <submittedName>
        <fullName evidence="2">Uncharacterized protein</fullName>
    </submittedName>
</protein>
<dbReference type="AlphaFoldDB" id="A0A8H9LE38"/>
<gene>
    <name evidence="2" type="ORF">GCM10011574_62700</name>
</gene>